<dbReference type="EMBL" id="CM034403">
    <property type="protein sequence ID" value="KAJ0174870.1"/>
    <property type="molecule type" value="Genomic_DNA"/>
</dbReference>
<sequence>MSESNEEIRYILKFYYKKGKNATQAAKKNCDVYGTNAISVRVAQIWFKRFQFGNFDIKDARRSGRPVTDKIDAIFEKVEQDRHISSYDVAGELGIDHKTVLAHLKKAGYTKKLDIWVPHELTERNLMNRVLICDSLLRRNETEPFLKKLITGDEKWITYDKNVRKRSWSEAGQASHTVAKPGLTRNKVMLLKQKVERKRLELNNRRGVVFHHDNARPHTSLANQQKLREFVERCCKHQLKALARGLTFCQVEIEAIRKRETACGALDTALHTLVECAAWAPQRFELETHVGPVDSLCDLVKAMLQSSDNWGAAVTFCETVMSLKEAAERDRERSPAARANASSRGRRPSAGTRRGRYAHYFPP</sequence>
<evidence type="ECO:0000313" key="1">
    <source>
        <dbReference type="EMBL" id="KAJ0174870.1"/>
    </source>
</evidence>
<organism evidence="1 2">
    <name type="scientific">Dendrolimus kikuchii</name>
    <dbReference type="NCBI Taxonomy" id="765133"/>
    <lineage>
        <taxon>Eukaryota</taxon>
        <taxon>Metazoa</taxon>
        <taxon>Ecdysozoa</taxon>
        <taxon>Arthropoda</taxon>
        <taxon>Hexapoda</taxon>
        <taxon>Insecta</taxon>
        <taxon>Pterygota</taxon>
        <taxon>Neoptera</taxon>
        <taxon>Endopterygota</taxon>
        <taxon>Lepidoptera</taxon>
        <taxon>Glossata</taxon>
        <taxon>Ditrysia</taxon>
        <taxon>Bombycoidea</taxon>
        <taxon>Lasiocampidae</taxon>
        <taxon>Dendrolimus</taxon>
    </lineage>
</organism>
<name>A0ACC1CTB9_9NEOP</name>
<dbReference type="Proteomes" id="UP000824533">
    <property type="component" value="Linkage Group LG17"/>
</dbReference>
<gene>
    <name evidence="1" type="ORF">K1T71_009978</name>
</gene>
<proteinExistence type="predicted"/>
<comment type="caution">
    <text evidence="1">The sequence shown here is derived from an EMBL/GenBank/DDBJ whole genome shotgun (WGS) entry which is preliminary data.</text>
</comment>
<evidence type="ECO:0000313" key="2">
    <source>
        <dbReference type="Proteomes" id="UP000824533"/>
    </source>
</evidence>
<keyword evidence="2" id="KW-1185">Reference proteome</keyword>
<protein>
    <submittedName>
        <fullName evidence="1">Uncharacterized protein</fullName>
    </submittedName>
</protein>
<reference evidence="1 2" key="1">
    <citation type="journal article" date="2021" name="Front. Genet.">
        <title>Chromosome-Level Genome Assembly Reveals Significant Gene Expansion in the Toll and IMD Signaling Pathways of Dendrolimus kikuchii.</title>
        <authorList>
            <person name="Zhou J."/>
            <person name="Wu P."/>
            <person name="Xiong Z."/>
            <person name="Liu N."/>
            <person name="Zhao N."/>
            <person name="Ji M."/>
            <person name="Qiu Y."/>
            <person name="Yang B."/>
        </authorList>
    </citation>
    <scope>NUCLEOTIDE SEQUENCE [LARGE SCALE GENOMIC DNA]</scope>
    <source>
        <strain evidence="1">Ann1</strain>
    </source>
</reference>
<accession>A0ACC1CTB9</accession>